<accession>A0AAV3Z567</accession>
<gene>
    <name evidence="1" type="ORF">PoB_001624600</name>
</gene>
<evidence type="ECO:0000313" key="1">
    <source>
        <dbReference type="EMBL" id="GFN89740.1"/>
    </source>
</evidence>
<dbReference type="AlphaFoldDB" id="A0AAV3Z567"/>
<dbReference type="Proteomes" id="UP000735302">
    <property type="component" value="Unassembled WGS sequence"/>
</dbReference>
<dbReference type="EMBL" id="BLXT01001947">
    <property type="protein sequence ID" value="GFN89740.1"/>
    <property type="molecule type" value="Genomic_DNA"/>
</dbReference>
<keyword evidence="2" id="KW-1185">Reference proteome</keyword>
<name>A0AAV3Z567_9GAST</name>
<evidence type="ECO:0000313" key="2">
    <source>
        <dbReference type="Proteomes" id="UP000735302"/>
    </source>
</evidence>
<reference evidence="1 2" key="1">
    <citation type="journal article" date="2021" name="Elife">
        <title>Chloroplast acquisition without the gene transfer in kleptoplastic sea slugs, Plakobranchus ocellatus.</title>
        <authorList>
            <person name="Maeda T."/>
            <person name="Takahashi S."/>
            <person name="Yoshida T."/>
            <person name="Shimamura S."/>
            <person name="Takaki Y."/>
            <person name="Nagai Y."/>
            <person name="Toyoda A."/>
            <person name="Suzuki Y."/>
            <person name="Arimoto A."/>
            <person name="Ishii H."/>
            <person name="Satoh N."/>
            <person name="Nishiyama T."/>
            <person name="Hasebe M."/>
            <person name="Maruyama T."/>
            <person name="Minagawa J."/>
            <person name="Obokata J."/>
            <person name="Shigenobu S."/>
        </authorList>
    </citation>
    <scope>NUCLEOTIDE SEQUENCE [LARGE SCALE GENOMIC DNA]</scope>
</reference>
<protein>
    <submittedName>
        <fullName evidence="1">Uncharacterized protein</fullName>
    </submittedName>
</protein>
<organism evidence="1 2">
    <name type="scientific">Plakobranchus ocellatus</name>
    <dbReference type="NCBI Taxonomy" id="259542"/>
    <lineage>
        <taxon>Eukaryota</taxon>
        <taxon>Metazoa</taxon>
        <taxon>Spiralia</taxon>
        <taxon>Lophotrochozoa</taxon>
        <taxon>Mollusca</taxon>
        <taxon>Gastropoda</taxon>
        <taxon>Heterobranchia</taxon>
        <taxon>Euthyneura</taxon>
        <taxon>Panpulmonata</taxon>
        <taxon>Sacoglossa</taxon>
        <taxon>Placobranchoidea</taxon>
        <taxon>Plakobranchidae</taxon>
        <taxon>Plakobranchus</taxon>
    </lineage>
</organism>
<sequence length="143" mass="16005">MSVRSAHPSIPNYAPTHENMLGQCWKWSYGPANLVCNGDRKQTNNKLNAFTTRVDTFDSVITVGTHAFKTKGLQLGVGTSEIRRIPVIRAGLANLFPISGKPFGTTLERLTDRVSLELTPSILVPLVKRRSIRNLYKGEYTYR</sequence>
<proteinExistence type="predicted"/>
<comment type="caution">
    <text evidence="1">The sequence shown here is derived from an EMBL/GenBank/DDBJ whole genome shotgun (WGS) entry which is preliminary data.</text>
</comment>